<reference evidence="3 4" key="1">
    <citation type="journal article" date="2013" name="Genome Announc.">
        <title>Whole-Genome Shotgun Assembly and Analysis of the Genome of Streptomyces mobaraensis DSM 40847, a Strain for Industrial Production of Microbial Transglutaminase.</title>
        <authorList>
            <person name="Yang H."/>
            <person name="He T."/>
            <person name="Wu W."/>
            <person name="Zhu W."/>
            <person name="Lu B."/>
            <person name="Sun W."/>
        </authorList>
    </citation>
    <scope>NUCLEOTIDE SEQUENCE [LARGE SCALE GENOMIC DNA]</scope>
    <source>
        <strain evidence="3 4">DSM 40847</strain>
    </source>
</reference>
<dbReference type="Gene3D" id="2.10.70.100">
    <property type="match status" value="1"/>
</dbReference>
<comment type="caution">
    <text evidence="3">The sequence shown here is derived from an EMBL/GenBank/DDBJ whole genome shotgun (WGS) entry which is preliminary data.</text>
</comment>
<dbReference type="InterPro" id="IPR000014">
    <property type="entry name" value="PAS"/>
</dbReference>
<dbReference type="InterPro" id="IPR001932">
    <property type="entry name" value="PPM-type_phosphatase-like_dom"/>
</dbReference>
<dbReference type="eggNOG" id="COG2208">
    <property type="taxonomic scope" value="Bacteria"/>
</dbReference>
<dbReference type="EMBL" id="AORZ01000022">
    <property type="protein sequence ID" value="EMF00706.1"/>
    <property type="molecule type" value="Genomic_DNA"/>
</dbReference>
<dbReference type="SUPFAM" id="SSF81606">
    <property type="entry name" value="PP2C-like"/>
    <property type="match status" value="1"/>
</dbReference>
<dbReference type="Proteomes" id="UP000011740">
    <property type="component" value="Unassembled WGS sequence"/>
</dbReference>
<dbReference type="Gene3D" id="3.60.40.10">
    <property type="entry name" value="PPM-type phosphatase domain"/>
    <property type="match status" value="1"/>
</dbReference>
<evidence type="ECO:0000313" key="4">
    <source>
        <dbReference type="Proteomes" id="UP000011740"/>
    </source>
</evidence>
<feature type="compositionally biased region" description="Low complexity" evidence="2">
    <location>
        <begin position="1"/>
        <end position="13"/>
    </location>
</feature>
<dbReference type="PROSITE" id="PS50113">
    <property type="entry name" value="PAC"/>
    <property type="match status" value="1"/>
</dbReference>
<evidence type="ECO:0000313" key="3">
    <source>
        <dbReference type="EMBL" id="EMF00706.1"/>
    </source>
</evidence>
<dbReference type="InterPro" id="IPR052016">
    <property type="entry name" value="Bact_Sigma-Reg"/>
</dbReference>
<feature type="region of interest" description="Disordered" evidence="2">
    <location>
        <begin position="80"/>
        <end position="113"/>
    </location>
</feature>
<evidence type="ECO:0000256" key="1">
    <source>
        <dbReference type="ARBA" id="ARBA00022801"/>
    </source>
</evidence>
<accession>M3C9Q2</accession>
<sequence length="489" mass="50857">MPSPSSASPAEHPAGGEPSAPGAVDALISQTRRLRGGLDAVRRETAGEELSDDPLGRWRRALCDLAAHQLDDLGTHLGRLRDGLPGPAEPLVPEGTHPDGTQEAAPAALSPAPAGSAEWNLLTDEVTWSDELFRILGRHPEDGALTLDEFPSLLVADDRDLLTALVTDCLVDGKPIDGEFRVVHPDGSPRTLHMLGEPVLDDDGCTAAMWAVLRDVTALRRSRDAVVATGDSLREHTRRAVAERRWAAEVQEAVLPPWREPLRAAPGGRADAGGTLDVAARYLPATDPVAVGGDWFDALPLPDGRTLLSAGGLTGRGVATASAMAVLLGAVRGMAVAGTEPGPLLGCLNHLAGASDRPALGSAVCCRYDAGTRTLLWARAGHPAPLLFREGRVNALRPPAAGLLLGAVSEAGYAQAETRLLPGDVLVLHTGGLSPHGADADGGTGLLPGLAARFTAARSAQECVRAVLEEWSGAVREDDACVLVARVTP</sequence>
<dbReference type="CDD" id="cd00130">
    <property type="entry name" value="PAS"/>
    <property type="match status" value="1"/>
</dbReference>
<dbReference type="InterPro" id="IPR000700">
    <property type="entry name" value="PAS-assoc_C"/>
</dbReference>
<organism evidence="3 4">
    <name type="scientific">Streptomyces mobaraensis (strain ATCC 29032 / DSM 40847 / JCM 4168 / NBRC 13819 / NCIMB 11159 / IPCR 16-22)</name>
    <dbReference type="NCBI Taxonomy" id="1223523"/>
    <lineage>
        <taxon>Bacteria</taxon>
        <taxon>Bacillati</taxon>
        <taxon>Actinomycetota</taxon>
        <taxon>Actinomycetes</taxon>
        <taxon>Kitasatosporales</taxon>
        <taxon>Streptomycetaceae</taxon>
        <taxon>Streptomyces</taxon>
    </lineage>
</organism>
<proteinExistence type="predicted"/>
<dbReference type="GO" id="GO:0016791">
    <property type="term" value="F:phosphatase activity"/>
    <property type="evidence" value="ECO:0007669"/>
    <property type="project" value="TreeGrafter"/>
</dbReference>
<dbReference type="PANTHER" id="PTHR43156:SF2">
    <property type="entry name" value="STAGE II SPORULATION PROTEIN E"/>
    <property type="match status" value="1"/>
</dbReference>
<dbReference type="InterPro" id="IPR036457">
    <property type="entry name" value="PPM-type-like_dom_sf"/>
</dbReference>
<feature type="region of interest" description="Disordered" evidence="2">
    <location>
        <begin position="1"/>
        <end position="31"/>
    </location>
</feature>
<dbReference type="InterPro" id="IPR035965">
    <property type="entry name" value="PAS-like_dom_sf"/>
</dbReference>
<dbReference type="SMART" id="SM00331">
    <property type="entry name" value="PP2C_SIG"/>
    <property type="match status" value="1"/>
</dbReference>
<dbReference type="InterPro" id="IPR013655">
    <property type="entry name" value="PAS_fold_3"/>
</dbReference>
<evidence type="ECO:0000256" key="2">
    <source>
        <dbReference type="SAM" id="MobiDB-lite"/>
    </source>
</evidence>
<dbReference type="STRING" id="1223523.H340_10125"/>
<gene>
    <name evidence="3" type="ORF">H340_10125</name>
</gene>
<name>M3C9Q2_STRM1</name>
<dbReference type="Gene3D" id="3.30.450.20">
    <property type="entry name" value="PAS domain"/>
    <property type="match status" value="1"/>
</dbReference>
<dbReference type="PANTHER" id="PTHR43156">
    <property type="entry name" value="STAGE II SPORULATION PROTEIN E-RELATED"/>
    <property type="match status" value="1"/>
</dbReference>
<dbReference type="PATRIC" id="fig|1223523.3.peg.2073"/>
<dbReference type="InterPro" id="IPR001610">
    <property type="entry name" value="PAC"/>
</dbReference>
<dbReference type="SUPFAM" id="SSF55785">
    <property type="entry name" value="PYP-like sensor domain (PAS domain)"/>
    <property type="match status" value="1"/>
</dbReference>
<dbReference type="SMART" id="SM00086">
    <property type="entry name" value="PAC"/>
    <property type="match status" value="1"/>
</dbReference>
<protein>
    <submittedName>
        <fullName evidence="3">Uncharacterized protein</fullName>
    </submittedName>
</protein>
<dbReference type="AlphaFoldDB" id="M3C9Q2"/>
<dbReference type="Pfam" id="PF07228">
    <property type="entry name" value="SpoIIE"/>
    <property type="match status" value="1"/>
</dbReference>
<dbReference type="RefSeq" id="WP_004942591.1">
    <property type="nucleotide sequence ID" value="NZ_AORZ01000022.1"/>
</dbReference>
<feature type="compositionally biased region" description="Low complexity" evidence="2">
    <location>
        <begin position="104"/>
        <end position="113"/>
    </location>
</feature>
<dbReference type="Pfam" id="PF08447">
    <property type="entry name" value="PAS_3"/>
    <property type="match status" value="1"/>
</dbReference>
<keyword evidence="1" id="KW-0378">Hydrolase</keyword>